<proteinExistence type="predicted"/>
<protein>
    <submittedName>
        <fullName evidence="5">Uncharacterized protein LOC104715140</fullName>
    </submittedName>
</protein>
<name>A0ABM0TT19_CAMSA</name>
<dbReference type="PANTHER" id="PTHR33223">
    <property type="entry name" value="CCHC-TYPE DOMAIN-CONTAINING PROTEIN"/>
    <property type="match status" value="1"/>
</dbReference>
<dbReference type="InterPro" id="IPR005162">
    <property type="entry name" value="Retrotrans_gag_dom"/>
</dbReference>
<evidence type="ECO:0000256" key="1">
    <source>
        <dbReference type="SAM" id="Coils"/>
    </source>
</evidence>
<reference evidence="5" key="2">
    <citation type="submission" date="2025-08" db="UniProtKB">
        <authorList>
            <consortium name="RefSeq"/>
        </authorList>
    </citation>
    <scope>IDENTIFICATION</scope>
    <source>
        <tissue evidence="5">Leaf</tissue>
    </source>
</reference>
<evidence type="ECO:0000313" key="4">
    <source>
        <dbReference type="Proteomes" id="UP000694864"/>
    </source>
</evidence>
<dbReference type="GeneID" id="104715140"/>
<organism evidence="4 5">
    <name type="scientific">Camelina sativa</name>
    <name type="common">False flax</name>
    <name type="synonym">Myagrum sativum</name>
    <dbReference type="NCBI Taxonomy" id="90675"/>
    <lineage>
        <taxon>Eukaryota</taxon>
        <taxon>Viridiplantae</taxon>
        <taxon>Streptophyta</taxon>
        <taxon>Embryophyta</taxon>
        <taxon>Tracheophyta</taxon>
        <taxon>Spermatophyta</taxon>
        <taxon>Magnoliopsida</taxon>
        <taxon>eudicotyledons</taxon>
        <taxon>Gunneridae</taxon>
        <taxon>Pentapetalae</taxon>
        <taxon>rosids</taxon>
        <taxon>malvids</taxon>
        <taxon>Brassicales</taxon>
        <taxon>Brassicaceae</taxon>
        <taxon>Camelineae</taxon>
        <taxon>Camelina</taxon>
    </lineage>
</organism>
<keyword evidence="4" id="KW-1185">Reference proteome</keyword>
<dbReference type="RefSeq" id="XP_010430883.1">
    <property type="nucleotide sequence ID" value="XM_010432581.1"/>
</dbReference>
<feature type="region of interest" description="Disordered" evidence="2">
    <location>
        <begin position="484"/>
        <end position="521"/>
    </location>
</feature>
<accession>A0ABM0TT19</accession>
<dbReference type="Proteomes" id="UP000694864">
    <property type="component" value="Chromosome 9"/>
</dbReference>
<evidence type="ECO:0000313" key="5">
    <source>
        <dbReference type="RefSeq" id="XP_010430883.1"/>
    </source>
</evidence>
<dbReference type="Pfam" id="PF03732">
    <property type="entry name" value="Retrotrans_gag"/>
    <property type="match status" value="1"/>
</dbReference>
<dbReference type="PANTHER" id="PTHR33223:SF11">
    <property type="entry name" value="ELEMENT PROTEIN, PUTATIVE-RELATED"/>
    <property type="match status" value="1"/>
</dbReference>
<sequence length="591" mass="66948">MAYMKLGLKTTQRTSRKRCTRCRLLGHNWATCHGPIPELCMHTRSNKKSDLRILGNKELAQFERENRRARTQANPMADGGDTGANPPNPQLGIVQQQQRQNKPEQAPPAPTRQDYEIKHSLINLVQNRVFHGLPLESPLDHIEAFERLTSTMRSNGVPYDYLMLTLFQFSLADKAIRWLNLLDAGSLTTWAQCRAAFLNHFYTKSRSAKLQSKITTFSQGGMESFCEAWERFKEYLRDCPHHGYTQENMTNIFYGGIEQKYQMALNTASKGDFSSNTANEANALIKNLGASNSNHDTDYDRTVRVNSVETDAIKDLRARVNLLLKRDNQSVNLCEEQAGGYADLGAETYQEGTEEVNNMGGQGNFQNRGFYENFRNHLICPIGATMSRTPRIRSIHRDLSRATLHRASRTRKKNTTEVNVKIDSMYSELNGRIKSLNSHIRVLENQVAQSAARVKAPPGTLAGKNKANPKEYVNVITLRSGKNPDEVLNNTSDDVVIPGTTIPEGEKPSGSQKPYAPRLPFPTRRKTKIQDREYEKLKSVVGELQVRLPFIEAVKMVPSLKKYMKEILTDKLSLEKEVMYLTQECSSMLQN</sequence>
<feature type="coiled-coil region" evidence="1">
    <location>
        <begin position="426"/>
        <end position="453"/>
    </location>
</feature>
<reference evidence="4" key="1">
    <citation type="journal article" date="2014" name="Nat. Commun.">
        <title>The emerging biofuel crop Camelina sativa retains a highly undifferentiated hexaploid genome structure.</title>
        <authorList>
            <person name="Kagale S."/>
            <person name="Koh C."/>
            <person name="Nixon J."/>
            <person name="Bollina V."/>
            <person name="Clarke W.E."/>
            <person name="Tuteja R."/>
            <person name="Spillane C."/>
            <person name="Robinson S.J."/>
            <person name="Links M.G."/>
            <person name="Clarke C."/>
            <person name="Higgins E.E."/>
            <person name="Huebert T."/>
            <person name="Sharpe A.G."/>
            <person name="Parkin I.A."/>
        </authorList>
    </citation>
    <scope>NUCLEOTIDE SEQUENCE [LARGE SCALE GENOMIC DNA]</scope>
    <source>
        <strain evidence="4">cv. DH55</strain>
    </source>
</reference>
<evidence type="ECO:0000259" key="3">
    <source>
        <dbReference type="Pfam" id="PF03732"/>
    </source>
</evidence>
<keyword evidence="1" id="KW-0175">Coiled coil</keyword>
<gene>
    <name evidence="5" type="primary">LOC104715140</name>
</gene>
<feature type="region of interest" description="Disordered" evidence="2">
    <location>
        <begin position="63"/>
        <end position="111"/>
    </location>
</feature>
<feature type="domain" description="Retrotransposon gag" evidence="3">
    <location>
        <begin position="166"/>
        <end position="258"/>
    </location>
</feature>
<evidence type="ECO:0000256" key="2">
    <source>
        <dbReference type="SAM" id="MobiDB-lite"/>
    </source>
</evidence>